<evidence type="ECO:0000313" key="4">
    <source>
        <dbReference type="RefSeq" id="XP_047007324.1"/>
    </source>
</evidence>
<keyword evidence="2" id="KW-0812">Transmembrane</keyword>
<dbReference type="Proteomes" id="UP000221080">
    <property type="component" value="Chromosome 26"/>
</dbReference>
<organism evidence="3 4">
    <name type="scientific">Ictalurus punctatus</name>
    <name type="common">Channel catfish</name>
    <name type="synonym">Silurus punctatus</name>
    <dbReference type="NCBI Taxonomy" id="7998"/>
    <lineage>
        <taxon>Eukaryota</taxon>
        <taxon>Metazoa</taxon>
        <taxon>Chordata</taxon>
        <taxon>Craniata</taxon>
        <taxon>Vertebrata</taxon>
        <taxon>Euteleostomi</taxon>
        <taxon>Actinopterygii</taxon>
        <taxon>Neopterygii</taxon>
        <taxon>Teleostei</taxon>
        <taxon>Ostariophysi</taxon>
        <taxon>Siluriformes</taxon>
        <taxon>Ictaluridae</taxon>
        <taxon>Ictalurus</taxon>
    </lineage>
</organism>
<keyword evidence="2" id="KW-1133">Transmembrane helix</keyword>
<protein>
    <submittedName>
        <fullName evidence="4">Uncharacterized protein LOC108258942</fullName>
    </submittedName>
</protein>
<evidence type="ECO:0000256" key="1">
    <source>
        <dbReference type="SAM" id="MobiDB-lite"/>
    </source>
</evidence>
<name>A0A979ECK6_ICTPU</name>
<sequence>MTTADNRSDSEMQPLSNIRHFLQFLILCLTISIILVLMCAFAILLLKEICVWRNRSPSSSSSDGTVSEKTGEARNRRPTYKEKTNSIYVQWKPEDSTSCVMSQFFDPAQDCQDGPPKQSMVSACHYSTT</sequence>
<evidence type="ECO:0000313" key="3">
    <source>
        <dbReference type="Proteomes" id="UP000221080"/>
    </source>
</evidence>
<keyword evidence="3" id="KW-1185">Reference proteome</keyword>
<reference evidence="3" key="1">
    <citation type="journal article" date="2016" name="Nat. Commun.">
        <title>The channel catfish genome sequence provides insights into the evolution of scale formation in teleosts.</title>
        <authorList>
            <person name="Liu Z."/>
            <person name="Liu S."/>
            <person name="Yao J."/>
            <person name="Bao L."/>
            <person name="Zhang J."/>
            <person name="Li Y."/>
            <person name="Jiang C."/>
            <person name="Sun L."/>
            <person name="Wang R."/>
            <person name="Zhang Y."/>
            <person name="Zhou T."/>
            <person name="Zeng Q."/>
            <person name="Fu Q."/>
            <person name="Gao S."/>
            <person name="Li N."/>
            <person name="Koren S."/>
            <person name="Jiang Y."/>
            <person name="Zimin A."/>
            <person name="Xu P."/>
            <person name="Phillippy A.M."/>
            <person name="Geng X."/>
            <person name="Song L."/>
            <person name="Sun F."/>
            <person name="Li C."/>
            <person name="Wang X."/>
            <person name="Chen A."/>
            <person name="Jin Y."/>
            <person name="Yuan Z."/>
            <person name="Yang Y."/>
            <person name="Tan S."/>
            <person name="Peatman E."/>
            <person name="Lu J."/>
            <person name="Qin Z."/>
            <person name="Dunham R."/>
            <person name="Li Z."/>
            <person name="Sonstegard T."/>
            <person name="Feng J."/>
            <person name="Danzmann R.G."/>
            <person name="Schroeder S."/>
            <person name="Scheffler B."/>
            <person name="Duke M.V."/>
            <person name="Ballard L."/>
            <person name="Kucuktas H."/>
            <person name="Kaltenboeck L."/>
            <person name="Liu H."/>
            <person name="Armbruster J."/>
            <person name="Xie Y."/>
            <person name="Kirby M.L."/>
            <person name="Tian Y."/>
            <person name="Flanagan M.E."/>
            <person name="Mu W."/>
            <person name="Waldbieser G.C."/>
        </authorList>
    </citation>
    <scope>NUCLEOTIDE SEQUENCE [LARGE SCALE GENOMIC DNA]</scope>
    <source>
        <strain evidence="3">SDA103</strain>
    </source>
</reference>
<gene>
    <name evidence="4" type="primary">LOC108258942</name>
</gene>
<reference evidence="4" key="2">
    <citation type="submission" date="2025-08" db="UniProtKB">
        <authorList>
            <consortium name="RefSeq"/>
        </authorList>
    </citation>
    <scope>IDENTIFICATION</scope>
    <source>
        <tissue evidence="4">Blood</tissue>
    </source>
</reference>
<dbReference type="KEGG" id="ipu:108258942"/>
<dbReference type="AlphaFoldDB" id="A0A979ECK6"/>
<dbReference type="GeneID" id="108258942"/>
<proteinExistence type="predicted"/>
<evidence type="ECO:0000256" key="2">
    <source>
        <dbReference type="SAM" id="Phobius"/>
    </source>
</evidence>
<feature type="transmembrane region" description="Helical" evidence="2">
    <location>
        <begin position="20"/>
        <end position="46"/>
    </location>
</feature>
<feature type="region of interest" description="Disordered" evidence="1">
    <location>
        <begin position="55"/>
        <end position="81"/>
    </location>
</feature>
<dbReference type="RefSeq" id="XP_047007324.1">
    <property type="nucleotide sequence ID" value="XM_047151368.2"/>
</dbReference>
<keyword evidence="2" id="KW-0472">Membrane</keyword>
<accession>A0A979ECK6</accession>
<feature type="compositionally biased region" description="Basic and acidic residues" evidence="1">
    <location>
        <begin position="69"/>
        <end position="81"/>
    </location>
</feature>